<proteinExistence type="predicted"/>
<name>E0UAV3_GLOV7</name>
<dbReference type="HOGENOM" id="CLU_3373323_0_0_3"/>
<dbReference type="AlphaFoldDB" id="E0UAV3"/>
<dbReference type="KEGG" id="cyj:Cyan7822_3121"/>
<sequence length="34" mass="3995">MYFTGAMLDLMLNLREKCKVLCKTPLVYLNLVLF</sequence>
<organism evidence="1 2">
    <name type="scientific">Gloeothece verrucosa (strain PCC 7822)</name>
    <name type="common">Cyanothece sp. (strain PCC 7822)</name>
    <dbReference type="NCBI Taxonomy" id="497965"/>
    <lineage>
        <taxon>Bacteria</taxon>
        <taxon>Bacillati</taxon>
        <taxon>Cyanobacteriota</taxon>
        <taxon>Cyanophyceae</taxon>
        <taxon>Oscillatoriophycideae</taxon>
        <taxon>Chroococcales</taxon>
        <taxon>Aphanothecaceae</taxon>
        <taxon>Gloeothece</taxon>
        <taxon>Gloeothece verrucosa</taxon>
    </lineage>
</organism>
<dbReference type="Proteomes" id="UP000008206">
    <property type="component" value="Chromosome"/>
</dbReference>
<dbReference type="STRING" id="497965.Cyan7822_3121"/>
<keyword evidence="2" id="KW-1185">Reference proteome</keyword>
<gene>
    <name evidence="1" type="ordered locus">Cyan7822_3121</name>
</gene>
<reference evidence="2" key="1">
    <citation type="journal article" date="2011" name="MBio">
        <title>Novel metabolic attributes of the genus Cyanothece, comprising a group of unicellular nitrogen-fixing Cyanobacteria.</title>
        <authorList>
            <person name="Bandyopadhyay A."/>
            <person name="Elvitigala T."/>
            <person name="Welsh E."/>
            <person name="Stockel J."/>
            <person name="Liberton M."/>
            <person name="Min H."/>
            <person name="Sherman L.A."/>
            <person name="Pakrasi H.B."/>
        </authorList>
    </citation>
    <scope>NUCLEOTIDE SEQUENCE [LARGE SCALE GENOMIC DNA]</scope>
    <source>
        <strain evidence="2">PCC 7822</strain>
    </source>
</reference>
<accession>E0UAV3</accession>
<protein>
    <submittedName>
        <fullName evidence="1">Uncharacterized protein</fullName>
    </submittedName>
</protein>
<evidence type="ECO:0000313" key="2">
    <source>
        <dbReference type="Proteomes" id="UP000008206"/>
    </source>
</evidence>
<evidence type="ECO:0000313" key="1">
    <source>
        <dbReference type="EMBL" id="ADN15075.1"/>
    </source>
</evidence>
<dbReference type="EMBL" id="CP002198">
    <property type="protein sequence ID" value="ADN15075.1"/>
    <property type="molecule type" value="Genomic_DNA"/>
</dbReference>